<name>A0ACA9N2S8_9GLOM</name>
<comment type="caution">
    <text evidence="1">The sequence shown here is derived from an EMBL/GenBank/DDBJ whole genome shotgun (WGS) entry which is preliminary data.</text>
</comment>
<dbReference type="Proteomes" id="UP000789525">
    <property type="component" value="Unassembled WGS sequence"/>
</dbReference>
<gene>
    <name evidence="1" type="ORF">ACOLOM_LOCUS7452</name>
</gene>
<dbReference type="EMBL" id="CAJVPT010017197">
    <property type="protein sequence ID" value="CAG8624672.1"/>
    <property type="molecule type" value="Genomic_DNA"/>
</dbReference>
<organism evidence="1 2">
    <name type="scientific">Acaulospora colombiana</name>
    <dbReference type="NCBI Taxonomy" id="27376"/>
    <lineage>
        <taxon>Eukaryota</taxon>
        <taxon>Fungi</taxon>
        <taxon>Fungi incertae sedis</taxon>
        <taxon>Mucoromycota</taxon>
        <taxon>Glomeromycotina</taxon>
        <taxon>Glomeromycetes</taxon>
        <taxon>Diversisporales</taxon>
        <taxon>Acaulosporaceae</taxon>
        <taxon>Acaulospora</taxon>
    </lineage>
</organism>
<proteinExistence type="predicted"/>
<evidence type="ECO:0000313" key="1">
    <source>
        <dbReference type="EMBL" id="CAG8624672.1"/>
    </source>
</evidence>
<keyword evidence="2" id="KW-1185">Reference proteome</keyword>
<sequence length="444" mass="49052">NAAADERIVDAQPCAPRPSSSAAPIEYIFKSDRLELNMGLKRFPVKVPCYGRHGTVSGTVLVKDFKAVTKVTITLEGGCYTSVMERGMAVYNSTKTLLLKTQVLWTRPESATCSPEAPSTFPFSFPLPTYIQGSDIRLPHSYATIHPGLNGDVTYQVRVDLYRKGLRRHERYVTNSVLSPLTRSADSPSSRLKTMILYLPRSTPTDWIPQPSDDTETTRDFLSWETVPILPRHSQALAKAKRASQIVDEKPLGDQINLILPLPKTYASYAPIPFHVSLPAESPLLPHISTGLSVHLIKYTIIRAGGFISMKEGIIGTGEIWRIEDHSYPTPPPSPGGEDEERTLATPRKVYSGTLKSFREGGESSWNIPEYLEIKYSIRLRLRAPGQDGKHIPDYYVDHPITMCTHNYIPNADDIHDPVIGLIAVSGSQGAPTGHNAGLVNSVQ</sequence>
<protein>
    <submittedName>
        <fullName evidence="1">13295_t:CDS:1</fullName>
    </submittedName>
</protein>
<reference evidence="1" key="1">
    <citation type="submission" date="2021-06" db="EMBL/GenBank/DDBJ databases">
        <authorList>
            <person name="Kallberg Y."/>
            <person name="Tangrot J."/>
            <person name="Rosling A."/>
        </authorList>
    </citation>
    <scope>NUCLEOTIDE SEQUENCE</scope>
    <source>
        <strain evidence="1">CL356</strain>
    </source>
</reference>
<feature type="non-terminal residue" evidence="1">
    <location>
        <position position="1"/>
    </location>
</feature>
<evidence type="ECO:0000313" key="2">
    <source>
        <dbReference type="Proteomes" id="UP000789525"/>
    </source>
</evidence>
<accession>A0ACA9N2S8</accession>